<name>A0A7K4L604_9AVES</name>
<gene>
    <name evidence="8" type="primary">Pcdha6</name>
    <name evidence="8" type="ORF">CRYUND_R15642</name>
</gene>
<dbReference type="InterPro" id="IPR002126">
    <property type="entry name" value="Cadherin-like_dom"/>
</dbReference>
<dbReference type="SUPFAM" id="SSF49313">
    <property type="entry name" value="Cadherin-like"/>
    <property type="match status" value="1"/>
</dbReference>
<keyword evidence="4" id="KW-0472">Membrane</keyword>
<dbReference type="InterPro" id="IPR015919">
    <property type="entry name" value="Cadherin-like_sf"/>
</dbReference>
<feature type="non-terminal residue" evidence="8">
    <location>
        <position position="69"/>
    </location>
</feature>
<reference evidence="8 9" key="1">
    <citation type="submission" date="2019-09" db="EMBL/GenBank/DDBJ databases">
        <title>Bird 10,000 Genomes (B10K) Project - Family phase.</title>
        <authorList>
            <person name="Zhang G."/>
        </authorList>
    </citation>
    <scope>NUCLEOTIDE SEQUENCE [LARGE SCALE GENOMIC DNA]</scope>
    <source>
        <strain evidence="8">B10K-MSB-37135</strain>
        <tissue evidence="8">Heart</tissue>
    </source>
</reference>
<evidence type="ECO:0000256" key="1">
    <source>
        <dbReference type="ARBA" id="ARBA00004167"/>
    </source>
</evidence>
<keyword evidence="6" id="KW-0106">Calcium</keyword>
<keyword evidence="3" id="KW-1133">Transmembrane helix</keyword>
<dbReference type="InterPro" id="IPR050174">
    <property type="entry name" value="Protocadherin/Cadherin-CA"/>
</dbReference>
<evidence type="ECO:0000256" key="4">
    <source>
        <dbReference type="ARBA" id="ARBA00023136"/>
    </source>
</evidence>
<evidence type="ECO:0000256" key="2">
    <source>
        <dbReference type="ARBA" id="ARBA00022692"/>
    </source>
</evidence>
<dbReference type="EMBL" id="VWPW01003485">
    <property type="protein sequence ID" value="NWI99809.1"/>
    <property type="molecule type" value="Genomic_DNA"/>
</dbReference>
<dbReference type="AlphaFoldDB" id="A0A7K4L604"/>
<accession>A0A7K4L604</accession>
<organism evidence="8 9">
    <name type="scientific">Crypturellus undulatus</name>
    <dbReference type="NCBI Taxonomy" id="48396"/>
    <lineage>
        <taxon>Eukaryota</taxon>
        <taxon>Metazoa</taxon>
        <taxon>Chordata</taxon>
        <taxon>Craniata</taxon>
        <taxon>Vertebrata</taxon>
        <taxon>Euteleostomi</taxon>
        <taxon>Archelosauria</taxon>
        <taxon>Archosauria</taxon>
        <taxon>Dinosauria</taxon>
        <taxon>Saurischia</taxon>
        <taxon>Theropoda</taxon>
        <taxon>Coelurosauria</taxon>
        <taxon>Aves</taxon>
        <taxon>Palaeognathae</taxon>
        <taxon>Tinamiformes</taxon>
        <taxon>Tinamidae</taxon>
        <taxon>Crypturellus</taxon>
    </lineage>
</organism>
<dbReference type="PANTHER" id="PTHR24028">
    <property type="entry name" value="CADHERIN-87A"/>
    <property type="match status" value="1"/>
</dbReference>
<feature type="domain" description="Cadherin" evidence="7">
    <location>
        <begin position="1"/>
        <end position="69"/>
    </location>
</feature>
<evidence type="ECO:0000259" key="7">
    <source>
        <dbReference type="PROSITE" id="PS50268"/>
    </source>
</evidence>
<dbReference type="GO" id="GO:0005509">
    <property type="term" value="F:calcium ion binding"/>
    <property type="evidence" value="ECO:0007669"/>
    <property type="project" value="UniProtKB-UniRule"/>
</dbReference>
<dbReference type="Gene3D" id="2.60.40.60">
    <property type="entry name" value="Cadherins"/>
    <property type="match status" value="1"/>
</dbReference>
<evidence type="ECO:0000256" key="3">
    <source>
        <dbReference type="ARBA" id="ARBA00022989"/>
    </source>
</evidence>
<dbReference type="CDD" id="cd11304">
    <property type="entry name" value="Cadherin_repeat"/>
    <property type="match status" value="1"/>
</dbReference>
<feature type="non-terminal residue" evidence="8">
    <location>
        <position position="1"/>
    </location>
</feature>
<dbReference type="PROSITE" id="PS50268">
    <property type="entry name" value="CADHERIN_2"/>
    <property type="match status" value="1"/>
</dbReference>
<evidence type="ECO:0000313" key="9">
    <source>
        <dbReference type="Proteomes" id="UP000534426"/>
    </source>
</evidence>
<protein>
    <submittedName>
        <fullName evidence="8">PCDA6 protein</fullName>
    </submittedName>
</protein>
<proteinExistence type="predicted"/>
<evidence type="ECO:0000256" key="5">
    <source>
        <dbReference type="ARBA" id="ARBA00023180"/>
    </source>
</evidence>
<evidence type="ECO:0000313" key="8">
    <source>
        <dbReference type="EMBL" id="NWI99809.1"/>
    </source>
</evidence>
<keyword evidence="9" id="KW-1185">Reference proteome</keyword>
<keyword evidence="5" id="KW-0325">Glycoprotein</keyword>
<comment type="caution">
    <text evidence="8">The sequence shown here is derived from an EMBL/GenBank/DDBJ whole genome shotgun (WGS) entry which is preliminary data.</text>
</comment>
<keyword evidence="2" id="KW-0812">Transmembrane</keyword>
<sequence length="69" mass="7900">ISYMLRNIFPEGGRDKFRIDRKSGEISLTGHLDFEDIPLYRVQVDAEDKGNPRLIGHCKVVVEVLDVND</sequence>
<comment type="subcellular location">
    <subcellularLocation>
        <location evidence="1">Membrane</location>
        <topology evidence="1">Single-pass membrane protein</topology>
    </subcellularLocation>
</comment>
<dbReference type="SMART" id="SM00112">
    <property type="entry name" value="CA"/>
    <property type="match status" value="1"/>
</dbReference>
<evidence type="ECO:0000256" key="6">
    <source>
        <dbReference type="PROSITE-ProRule" id="PRU00043"/>
    </source>
</evidence>
<dbReference type="GO" id="GO:0005886">
    <property type="term" value="C:plasma membrane"/>
    <property type="evidence" value="ECO:0007669"/>
    <property type="project" value="TreeGrafter"/>
</dbReference>
<dbReference type="Pfam" id="PF00028">
    <property type="entry name" value="Cadherin"/>
    <property type="match status" value="1"/>
</dbReference>
<dbReference type="Proteomes" id="UP000534426">
    <property type="component" value="Unassembled WGS sequence"/>
</dbReference>
<dbReference type="GO" id="GO:0007156">
    <property type="term" value="P:homophilic cell adhesion via plasma membrane adhesion molecules"/>
    <property type="evidence" value="ECO:0007669"/>
    <property type="project" value="InterPro"/>
</dbReference>
<dbReference type="PANTHER" id="PTHR24028:SF133">
    <property type="entry name" value="PROTOCADHERIN ALPHA-4"/>
    <property type="match status" value="1"/>
</dbReference>
<dbReference type="PRINTS" id="PR00205">
    <property type="entry name" value="CADHERIN"/>
</dbReference>